<keyword evidence="1" id="KW-1133">Transmembrane helix</keyword>
<dbReference type="EMBL" id="JABFAB010000002">
    <property type="protein sequence ID" value="MBA0641973.1"/>
    <property type="molecule type" value="Genomic_DNA"/>
</dbReference>
<dbReference type="Proteomes" id="UP000593573">
    <property type="component" value="Unassembled WGS sequence"/>
</dbReference>
<keyword evidence="1" id="KW-0812">Transmembrane</keyword>
<organism evidence="2 3">
    <name type="scientific">Gossypium klotzschianum</name>
    <dbReference type="NCBI Taxonomy" id="34286"/>
    <lineage>
        <taxon>Eukaryota</taxon>
        <taxon>Viridiplantae</taxon>
        <taxon>Streptophyta</taxon>
        <taxon>Embryophyta</taxon>
        <taxon>Tracheophyta</taxon>
        <taxon>Spermatophyta</taxon>
        <taxon>Magnoliopsida</taxon>
        <taxon>eudicotyledons</taxon>
        <taxon>Gunneridae</taxon>
        <taxon>Pentapetalae</taxon>
        <taxon>rosids</taxon>
        <taxon>malvids</taxon>
        <taxon>Malvales</taxon>
        <taxon>Malvaceae</taxon>
        <taxon>Malvoideae</taxon>
        <taxon>Gossypium</taxon>
    </lineage>
</organism>
<evidence type="ECO:0000313" key="2">
    <source>
        <dbReference type="EMBL" id="MBA0641973.1"/>
    </source>
</evidence>
<gene>
    <name evidence="2" type="ORF">Goklo_026442</name>
</gene>
<evidence type="ECO:0000313" key="3">
    <source>
        <dbReference type="Proteomes" id="UP000593573"/>
    </source>
</evidence>
<feature type="transmembrane region" description="Helical" evidence="1">
    <location>
        <begin position="6"/>
        <end position="25"/>
    </location>
</feature>
<keyword evidence="1" id="KW-0472">Membrane</keyword>
<sequence length="144" mass="16203">MSPLDSTCWIGGSVAFSVSFFLFLLPKEIQSFLNHGRYFGHCVDVVHLLQQLTICNCVLEGVKSLALLHNLHLESAFYVSDASEGWNCVCYTVVSLVKTLPVIFCIYLKVWSCVAMMIQVSKCSNCLVKNLNWCGFACYDVRMQ</sequence>
<proteinExistence type="predicted"/>
<comment type="caution">
    <text evidence="2">The sequence shown here is derived from an EMBL/GenBank/DDBJ whole genome shotgun (WGS) entry which is preliminary data.</text>
</comment>
<name>A0A7J8TV06_9ROSI</name>
<dbReference type="AlphaFoldDB" id="A0A7J8TV06"/>
<evidence type="ECO:0000256" key="1">
    <source>
        <dbReference type="SAM" id="Phobius"/>
    </source>
</evidence>
<accession>A0A7J8TV06</accession>
<protein>
    <submittedName>
        <fullName evidence="2">Uncharacterized protein</fullName>
    </submittedName>
</protein>
<reference evidence="2 3" key="1">
    <citation type="journal article" date="2019" name="Genome Biol. Evol.">
        <title>Insights into the evolution of the New World diploid cottons (Gossypium, subgenus Houzingenia) based on genome sequencing.</title>
        <authorList>
            <person name="Grover C.E."/>
            <person name="Arick M.A. 2nd"/>
            <person name="Thrash A."/>
            <person name="Conover J.L."/>
            <person name="Sanders W.S."/>
            <person name="Peterson D.G."/>
            <person name="Frelichowski J.E."/>
            <person name="Scheffler J.A."/>
            <person name="Scheffler B.E."/>
            <person name="Wendel J.F."/>
        </authorList>
    </citation>
    <scope>NUCLEOTIDE SEQUENCE [LARGE SCALE GENOMIC DNA]</scope>
    <source>
        <strain evidence="2">57</strain>
        <tissue evidence="2">Leaf</tissue>
    </source>
</reference>
<keyword evidence="3" id="KW-1185">Reference proteome</keyword>